<gene>
    <name evidence="2" type="ORF">VPK24_00425</name>
</gene>
<organism evidence="2 3">
    <name type="scientific">Limnothrix redekei LRLZ20PSL1</name>
    <dbReference type="NCBI Taxonomy" id="3112953"/>
    <lineage>
        <taxon>Bacteria</taxon>
        <taxon>Bacillati</taxon>
        <taxon>Cyanobacteriota</taxon>
        <taxon>Cyanophyceae</taxon>
        <taxon>Pseudanabaenales</taxon>
        <taxon>Pseudanabaenaceae</taxon>
        <taxon>Limnothrix</taxon>
    </lineage>
</organism>
<proteinExistence type="predicted"/>
<keyword evidence="1" id="KW-0732">Signal</keyword>
<name>A0ABW7C4B8_9CYAN</name>
<protein>
    <recommendedName>
        <fullName evidence="4">Secreted protein</fullName>
    </recommendedName>
</protein>
<evidence type="ECO:0008006" key="4">
    <source>
        <dbReference type="Google" id="ProtNLM"/>
    </source>
</evidence>
<evidence type="ECO:0000313" key="3">
    <source>
        <dbReference type="Proteomes" id="UP001604335"/>
    </source>
</evidence>
<evidence type="ECO:0000256" key="1">
    <source>
        <dbReference type="SAM" id="SignalP"/>
    </source>
</evidence>
<feature type="signal peptide" evidence="1">
    <location>
        <begin position="1"/>
        <end position="23"/>
    </location>
</feature>
<feature type="chain" id="PRO_5047267213" description="Secreted protein" evidence="1">
    <location>
        <begin position="24"/>
        <end position="177"/>
    </location>
</feature>
<keyword evidence="3" id="KW-1185">Reference proteome</keyword>
<evidence type="ECO:0000313" key="2">
    <source>
        <dbReference type="EMBL" id="MFG3816085.1"/>
    </source>
</evidence>
<reference evidence="3" key="1">
    <citation type="journal article" date="2024" name="Algal Res.">
        <title>Biochemical, toxicological and genomic investigation of a high-biomass producing Limnothrix strain isolated from Italian shallow drinking water reservoir.</title>
        <authorList>
            <person name="Simonazzi M."/>
            <person name="Shishido T.K."/>
            <person name="Delbaje E."/>
            <person name="Wahlsten M."/>
            <person name="Fewer D.P."/>
            <person name="Sivonen K."/>
            <person name="Pezzolesi L."/>
            <person name="Pistocchi R."/>
        </authorList>
    </citation>
    <scope>NUCLEOTIDE SEQUENCE [LARGE SCALE GENOMIC DNA]</scope>
    <source>
        <strain evidence="3">LRLZ20PSL1</strain>
    </source>
</reference>
<dbReference type="EMBL" id="JAZAQF010000001">
    <property type="protein sequence ID" value="MFG3816085.1"/>
    <property type="molecule type" value="Genomic_DNA"/>
</dbReference>
<accession>A0ABW7C4B8</accession>
<sequence length="177" mass="19971">MAGLTRTTWIRAVLATTCMAATAAVVMVGNSLPSNAQQSWPPGFYRRMSDSTIRWVAGDGRMCRVMNRDQLTAFGGDGVVRVVGDRSTFDRGRTDTGICPWPDGIYRESNWRNIWQLLYTVGSRRYYCNITTQQHLQAYNLADEQTNPVILTVPNRSRLGFKREWAGDCVWPNVGDN</sequence>
<comment type="caution">
    <text evidence="2">The sequence shown here is derived from an EMBL/GenBank/DDBJ whole genome shotgun (WGS) entry which is preliminary data.</text>
</comment>
<dbReference type="Proteomes" id="UP001604335">
    <property type="component" value="Unassembled WGS sequence"/>
</dbReference>
<dbReference type="RefSeq" id="WP_393009727.1">
    <property type="nucleotide sequence ID" value="NZ_JAZAQF010000001.1"/>
</dbReference>